<proteinExistence type="predicted"/>
<dbReference type="Pfam" id="PF00076">
    <property type="entry name" value="RRM_1"/>
    <property type="match status" value="3"/>
</dbReference>
<evidence type="ECO:0000313" key="8">
    <source>
        <dbReference type="EMBL" id="KAF2458954.1"/>
    </source>
</evidence>
<feature type="compositionally biased region" description="Basic and acidic residues" evidence="6">
    <location>
        <begin position="631"/>
        <end position="640"/>
    </location>
</feature>
<feature type="compositionally biased region" description="Low complexity" evidence="6">
    <location>
        <begin position="8"/>
        <end position="28"/>
    </location>
</feature>
<dbReference type="AlphaFoldDB" id="A0A6A6P572"/>
<feature type="region of interest" description="Disordered" evidence="6">
    <location>
        <begin position="241"/>
        <end position="310"/>
    </location>
</feature>
<dbReference type="EMBL" id="MU001676">
    <property type="protein sequence ID" value="KAF2458954.1"/>
    <property type="molecule type" value="Genomic_DNA"/>
</dbReference>
<feature type="compositionally biased region" description="Basic residues" evidence="6">
    <location>
        <begin position="745"/>
        <end position="760"/>
    </location>
</feature>
<feature type="region of interest" description="Disordered" evidence="6">
    <location>
        <begin position="620"/>
        <end position="640"/>
    </location>
</feature>
<feature type="compositionally biased region" description="Basic and acidic residues" evidence="6">
    <location>
        <begin position="679"/>
        <end position="698"/>
    </location>
</feature>
<evidence type="ECO:0000256" key="4">
    <source>
        <dbReference type="ARBA" id="ARBA00023242"/>
    </source>
</evidence>
<dbReference type="PANTHER" id="PTHR48039">
    <property type="entry name" value="RNA-BINDING MOTIF PROTEIN 14B"/>
    <property type="match status" value="1"/>
</dbReference>
<feature type="compositionally biased region" description="Acidic residues" evidence="6">
    <location>
        <begin position="246"/>
        <end position="297"/>
    </location>
</feature>
<sequence length="760" mass="82732">MIPPTPTVDPDSPSASRRRSSTATADPSSRSLFVRNLAPTTTTADLTAHFSAAFPLRHATAVLDPAKGGACKGYGFVTFADAEDAQRARAELDGSVLLGRKVGVGAARPRRRQRQGGEGLDEGADGGGAGGAPRGAIKGARAGRGIEDAGTRLPPRLIVRNLPWSVKGEEQLAALFRSYGKVKQAVVPRKKGGRPGELAGFGFVVLRGYKNAERAIQGVNGKVVDGRTVAVDWAVDRETWAKMNGAEDEDEEMVDAEVESEEDDEFRSEGDWEDEDGDEDHMDVDGDEEADGEDEEASGPAQSGKGLQDNSSTLFIRNLPFTATDDALKEHFTAFGPVRYARIVLDPATEKPRGTGFVCFFKVDDAMSCLKGAPKKKNAYDAKRSSSKQAVSVPHSILQNDEEDPSGLYTMDGRVLQVSLAVDRAEAVRLTAEGVSNRRAREESDKRRLYLLSEGTVPSNSPLYQLLSLSEIAMREASAKQRKTLIERNPALHLSLTRLSVRNIPRGLSSKDLKQLAREAVVRFAEDVKAGRRAKLSPEELARGGRDIMKAAEQERKRRGMGIVKQAKIVFESKEGSKVSEKTGAGRSRGYGFIEYYTHRSALMGLRWLNGHQVGAGVAAEKAKKGKGKGKGKDADSEVKERKRRLIVEFAIENAQVVNRRHDREVKAREIGSGPATKNQDRALHQEGGRRKASDTRLARPQQQQQSRKRKRGPEGGAEAAEAVQQGTGADADKSKLAKRQQIIAKKRMARRMRKKGAKA</sequence>
<dbReference type="GO" id="GO:0005730">
    <property type="term" value="C:nucleolus"/>
    <property type="evidence" value="ECO:0007669"/>
    <property type="project" value="TreeGrafter"/>
</dbReference>
<dbReference type="InterPro" id="IPR034809">
    <property type="entry name" value="Nop4_RRM4"/>
</dbReference>
<dbReference type="InterPro" id="IPR000504">
    <property type="entry name" value="RRM_dom"/>
</dbReference>
<evidence type="ECO:0000256" key="3">
    <source>
        <dbReference type="ARBA" id="ARBA00022884"/>
    </source>
</evidence>
<protein>
    <recommendedName>
        <fullName evidence="7">RRM domain-containing protein</fullName>
    </recommendedName>
</protein>
<evidence type="ECO:0000256" key="1">
    <source>
        <dbReference type="ARBA" id="ARBA00004123"/>
    </source>
</evidence>
<evidence type="ECO:0000313" key="9">
    <source>
        <dbReference type="Proteomes" id="UP000799766"/>
    </source>
</evidence>
<feature type="domain" description="RRM" evidence="7">
    <location>
        <begin position="312"/>
        <end position="423"/>
    </location>
</feature>
<evidence type="ECO:0000256" key="6">
    <source>
        <dbReference type="SAM" id="MobiDB-lite"/>
    </source>
</evidence>
<keyword evidence="4" id="KW-0539">Nucleus</keyword>
<gene>
    <name evidence="8" type="ORF">BDY21DRAFT_384857</name>
</gene>
<dbReference type="CDD" id="cd12676">
    <property type="entry name" value="RRM3_Nop4p"/>
    <property type="match status" value="1"/>
</dbReference>
<feature type="domain" description="RRM" evidence="7">
    <location>
        <begin position="155"/>
        <end position="236"/>
    </location>
</feature>
<comment type="subcellular location">
    <subcellularLocation>
        <location evidence="1">Nucleus</location>
    </subcellularLocation>
</comment>
<dbReference type="GO" id="GO:0003729">
    <property type="term" value="F:mRNA binding"/>
    <property type="evidence" value="ECO:0007669"/>
    <property type="project" value="TreeGrafter"/>
</dbReference>
<dbReference type="FunFam" id="3.30.70.330:FF:000406">
    <property type="entry name" value="Related to Nucleolar protein NOP4"/>
    <property type="match status" value="1"/>
</dbReference>
<feature type="region of interest" description="Disordered" evidence="6">
    <location>
        <begin position="105"/>
        <end position="148"/>
    </location>
</feature>
<dbReference type="InterPro" id="IPR051945">
    <property type="entry name" value="RRM_MRD1_RNA_proc_ribogen"/>
</dbReference>
<dbReference type="InterPro" id="IPR034808">
    <property type="entry name" value="Nop4p_RRM3"/>
</dbReference>
<feature type="region of interest" description="Disordered" evidence="6">
    <location>
        <begin position="663"/>
        <end position="760"/>
    </location>
</feature>
<dbReference type="Proteomes" id="UP000799766">
    <property type="component" value="Unassembled WGS sequence"/>
</dbReference>
<organism evidence="8 9">
    <name type="scientific">Lineolata rhizophorae</name>
    <dbReference type="NCBI Taxonomy" id="578093"/>
    <lineage>
        <taxon>Eukaryota</taxon>
        <taxon>Fungi</taxon>
        <taxon>Dikarya</taxon>
        <taxon>Ascomycota</taxon>
        <taxon>Pezizomycotina</taxon>
        <taxon>Dothideomycetes</taxon>
        <taxon>Dothideomycetes incertae sedis</taxon>
        <taxon>Lineolatales</taxon>
        <taxon>Lineolataceae</taxon>
        <taxon>Lineolata</taxon>
    </lineage>
</organism>
<dbReference type="PANTHER" id="PTHR48039:SF5">
    <property type="entry name" value="RNA-BINDING PROTEIN 28"/>
    <property type="match status" value="1"/>
</dbReference>
<feature type="domain" description="RRM" evidence="7">
    <location>
        <begin position="497"/>
        <end position="625"/>
    </location>
</feature>
<feature type="compositionally biased region" description="Low complexity" evidence="6">
    <location>
        <begin position="717"/>
        <end position="730"/>
    </location>
</feature>
<dbReference type="InterPro" id="IPR035979">
    <property type="entry name" value="RBD_domain_sf"/>
</dbReference>
<dbReference type="SUPFAM" id="SSF54928">
    <property type="entry name" value="RNA-binding domain, RBD"/>
    <property type="match status" value="3"/>
</dbReference>
<feature type="region of interest" description="Disordered" evidence="6">
    <location>
        <begin position="1"/>
        <end position="28"/>
    </location>
</feature>
<keyword evidence="9" id="KW-1185">Reference proteome</keyword>
<name>A0A6A6P572_9PEZI</name>
<evidence type="ECO:0000256" key="2">
    <source>
        <dbReference type="ARBA" id="ARBA00022737"/>
    </source>
</evidence>
<dbReference type="OrthoDB" id="267048at2759"/>
<feature type="domain" description="RRM" evidence="7">
    <location>
        <begin position="30"/>
        <end position="109"/>
    </location>
</feature>
<dbReference type="PROSITE" id="PS50102">
    <property type="entry name" value="RRM"/>
    <property type="match status" value="4"/>
</dbReference>
<keyword evidence="2" id="KW-0677">Repeat</keyword>
<dbReference type="InterPro" id="IPR012677">
    <property type="entry name" value="Nucleotide-bd_a/b_plait_sf"/>
</dbReference>
<dbReference type="CDD" id="cd12677">
    <property type="entry name" value="RRM4_Nop4p"/>
    <property type="match status" value="1"/>
</dbReference>
<reference evidence="8" key="1">
    <citation type="journal article" date="2020" name="Stud. Mycol.">
        <title>101 Dothideomycetes genomes: a test case for predicting lifestyles and emergence of pathogens.</title>
        <authorList>
            <person name="Haridas S."/>
            <person name="Albert R."/>
            <person name="Binder M."/>
            <person name="Bloem J."/>
            <person name="Labutti K."/>
            <person name="Salamov A."/>
            <person name="Andreopoulos B."/>
            <person name="Baker S."/>
            <person name="Barry K."/>
            <person name="Bills G."/>
            <person name="Bluhm B."/>
            <person name="Cannon C."/>
            <person name="Castanera R."/>
            <person name="Culley D."/>
            <person name="Daum C."/>
            <person name="Ezra D."/>
            <person name="Gonzalez J."/>
            <person name="Henrissat B."/>
            <person name="Kuo A."/>
            <person name="Liang C."/>
            <person name="Lipzen A."/>
            <person name="Lutzoni F."/>
            <person name="Magnuson J."/>
            <person name="Mondo S."/>
            <person name="Nolan M."/>
            <person name="Ohm R."/>
            <person name="Pangilinan J."/>
            <person name="Park H.-J."/>
            <person name="Ramirez L."/>
            <person name="Alfaro M."/>
            <person name="Sun H."/>
            <person name="Tritt A."/>
            <person name="Yoshinaga Y."/>
            <person name="Zwiers L.-H."/>
            <person name="Turgeon B."/>
            <person name="Goodwin S."/>
            <person name="Spatafora J."/>
            <person name="Crous P."/>
            <person name="Grigoriev I."/>
        </authorList>
    </citation>
    <scope>NUCLEOTIDE SEQUENCE</scope>
    <source>
        <strain evidence="8">ATCC 16933</strain>
    </source>
</reference>
<evidence type="ECO:0000259" key="7">
    <source>
        <dbReference type="PROSITE" id="PS50102"/>
    </source>
</evidence>
<keyword evidence="3 5" id="KW-0694">RNA-binding</keyword>
<accession>A0A6A6P572</accession>
<dbReference type="Gene3D" id="3.30.70.330">
    <property type="match status" value="4"/>
</dbReference>
<dbReference type="SMART" id="SM00360">
    <property type="entry name" value="RRM"/>
    <property type="match status" value="4"/>
</dbReference>
<evidence type="ECO:0000256" key="5">
    <source>
        <dbReference type="PROSITE-ProRule" id="PRU00176"/>
    </source>
</evidence>